<dbReference type="Pfam" id="PF00196">
    <property type="entry name" value="GerE"/>
    <property type="match status" value="1"/>
</dbReference>
<dbReference type="InterPro" id="IPR016032">
    <property type="entry name" value="Sig_transdc_resp-reg_C-effctor"/>
</dbReference>
<dbReference type="SUPFAM" id="SSF46894">
    <property type="entry name" value="C-terminal effector domain of the bipartite response regulators"/>
    <property type="match status" value="1"/>
</dbReference>
<proteinExistence type="predicted"/>
<dbReference type="InterPro" id="IPR036388">
    <property type="entry name" value="WH-like_DNA-bd_sf"/>
</dbReference>
<dbReference type="EMBL" id="JAFDVD010000002">
    <property type="protein sequence ID" value="MBM6398896.1"/>
    <property type="molecule type" value="Genomic_DNA"/>
</dbReference>
<protein>
    <submittedName>
        <fullName evidence="2">Helix-turn-helix transcriptional regulator</fullName>
    </submittedName>
</protein>
<gene>
    <name evidence="2" type="ORF">JQN70_00685</name>
</gene>
<name>A0ABS2CG98_9MICO</name>
<evidence type="ECO:0000259" key="1">
    <source>
        <dbReference type="SMART" id="SM00421"/>
    </source>
</evidence>
<reference evidence="2" key="1">
    <citation type="submission" date="2021-02" db="EMBL/GenBank/DDBJ databases">
        <title>Phycicoccus sp. MQZ13P-5T, whole genome shotgun sequence.</title>
        <authorList>
            <person name="Tuo L."/>
        </authorList>
    </citation>
    <scope>NUCLEOTIDE SEQUENCE</scope>
    <source>
        <strain evidence="2">MQZ13P-5</strain>
    </source>
</reference>
<organism evidence="2 3">
    <name type="scientific">Phycicoccus sonneratiae</name>
    <dbReference type="NCBI Taxonomy" id="2807628"/>
    <lineage>
        <taxon>Bacteria</taxon>
        <taxon>Bacillati</taxon>
        <taxon>Actinomycetota</taxon>
        <taxon>Actinomycetes</taxon>
        <taxon>Micrococcales</taxon>
        <taxon>Intrasporangiaceae</taxon>
        <taxon>Phycicoccus</taxon>
    </lineage>
</organism>
<comment type="caution">
    <text evidence="2">The sequence shown here is derived from an EMBL/GenBank/DDBJ whole genome shotgun (WGS) entry which is preliminary data.</text>
</comment>
<sequence length="223" mass="24385">MPGPAVAAFLAALPPLLQRPGGPFRWLGERSGLPRVFAELEAGTRHSLWNMQVQLAPSFSRQTRGLDHTTRARGVDERMVHERRGAANNPLLTSFDPDVRLAPVATQLMVLDDRRVLVPGLPGSPTTWSAYLSDDPEVVALARAAFLETWESAVPWQEVGLRPPLPPRRFEVALDLLAGWSDRAIAERLGIGERTVSGEVRAIVDWLGARNRTHAVAMLVGAA</sequence>
<dbReference type="CDD" id="cd06170">
    <property type="entry name" value="LuxR_C_like"/>
    <property type="match status" value="1"/>
</dbReference>
<evidence type="ECO:0000313" key="3">
    <source>
        <dbReference type="Proteomes" id="UP001430172"/>
    </source>
</evidence>
<dbReference type="RefSeq" id="WP_204129397.1">
    <property type="nucleotide sequence ID" value="NZ_JAFDVD010000002.1"/>
</dbReference>
<dbReference type="InterPro" id="IPR000792">
    <property type="entry name" value="Tscrpt_reg_LuxR_C"/>
</dbReference>
<keyword evidence="3" id="KW-1185">Reference proteome</keyword>
<dbReference type="Proteomes" id="UP001430172">
    <property type="component" value="Unassembled WGS sequence"/>
</dbReference>
<dbReference type="Gene3D" id="1.10.10.10">
    <property type="entry name" value="Winged helix-like DNA-binding domain superfamily/Winged helix DNA-binding domain"/>
    <property type="match status" value="1"/>
</dbReference>
<evidence type="ECO:0000313" key="2">
    <source>
        <dbReference type="EMBL" id="MBM6398896.1"/>
    </source>
</evidence>
<accession>A0ABS2CG98</accession>
<feature type="domain" description="HTH luxR-type" evidence="1">
    <location>
        <begin position="162"/>
        <end position="219"/>
    </location>
</feature>
<dbReference type="SMART" id="SM00421">
    <property type="entry name" value="HTH_LUXR"/>
    <property type="match status" value="1"/>
</dbReference>